<keyword evidence="2" id="KW-1185">Reference proteome</keyword>
<comment type="caution">
    <text evidence="1">The sequence shown here is derived from an EMBL/GenBank/DDBJ whole genome shotgun (WGS) entry which is preliminary data.</text>
</comment>
<evidence type="ECO:0000313" key="1">
    <source>
        <dbReference type="EMBL" id="MBI0320642.1"/>
    </source>
</evidence>
<protein>
    <submittedName>
        <fullName evidence="1">Uncharacterized protein</fullName>
    </submittedName>
</protein>
<gene>
    <name evidence="1" type="ORF">JBF12_48395</name>
</gene>
<name>A0ABS0RT53_9ACTN</name>
<proteinExistence type="predicted"/>
<accession>A0ABS0RT53</accession>
<dbReference type="Proteomes" id="UP000638849">
    <property type="component" value="Unassembled WGS sequence"/>
</dbReference>
<sequence>MDRSAYLEMMEFPTKWWEYDLLRAELIDQLMATYQPGMESASEHDRNSVFHWWLRKSPSKDLLMKLVELSFLDPDQAMAGDVRTYIAQSVFFDRDVALFIRGGR</sequence>
<evidence type="ECO:0000313" key="2">
    <source>
        <dbReference type="Proteomes" id="UP000638849"/>
    </source>
</evidence>
<reference evidence="1 2" key="1">
    <citation type="submission" date="2020-12" db="EMBL/GenBank/DDBJ databases">
        <authorList>
            <person name="Kusuma A.B."/>
            <person name="Nouioui I."/>
            <person name="Goodfellow M."/>
        </authorList>
    </citation>
    <scope>NUCLEOTIDE SEQUENCE [LARGE SCALE GENOMIC DNA]</scope>
    <source>
        <strain evidence="1 2">DSM 41764</strain>
    </source>
</reference>
<dbReference type="EMBL" id="JAEEAQ010001725">
    <property type="protein sequence ID" value="MBI0320642.1"/>
    <property type="molecule type" value="Genomic_DNA"/>
</dbReference>
<dbReference type="RefSeq" id="WP_198282880.1">
    <property type="nucleotide sequence ID" value="NZ_JAEEAQ010001725.1"/>
</dbReference>
<organism evidence="1 2">
    <name type="scientific">Streptomyces javensis</name>
    <dbReference type="NCBI Taxonomy" id="114698"/>
    <lineage>
        <taxon>Bacteria</taxon>
        <taxon>Bacillati</taxon>
        <taxon>Actinomycetota</taxon>
        <taxon>Actinomycetes</taxon>
        <taxon>Kitasatosporales</taxon>
        <taxon>Streptomycetaceae</taxon>
        <taxon>Streptomyces</taxon>
        <taxon>Streptomyces violaceusniger group</taxon>
    </lineage>
</organism>